<comment type="caution">
    <text evidence="2">The sequence shown here is derived from an EMBL/GenBank/DDBJ whole genome shotgun (WGS) entry which is preliminary data.</text>
</comment>
<organism evidence="2 3">
    <name type="scientific">Cymbomonas tetramitiformis</name>
    <dbReference type="NCBI Taxonomy" id="36881"/>
    <lineage>
        <taxon>Eukaryota</taxon>
        <taxon>Viridiplantae</taxon>
        <taxon>Chlorophyta</taxon>
        <taxon>Pyramimonadophyceae</taxon>
        <taxon>Pyramimonadales</taxon>
        <taxon>Pyramimonadaceae</taxon>
        <taxon>Cymbomonas</taxon>
    </lineage>
</organism>
<dbReference type="AlphaFoldDB" id="A0AAE0KV81"/>
<sequence>MQVLEGVERKCNSRDDAQRCPLDFECTWGREASCVPSDSAAQSAVDGTGEDPRGQLLALTHVSRQCWWTDYLKCGGISGAECVWNAADDRCVPSDRALTEALVESCGGAAWATATDPSILERQVLDVTVDTIFVTNDITFEGDPEELPEDPAEHEVELDDILLSLNNTCNSTLDEVLVVLRVSTQQFASEIRWTIEQEDGAVVAEPLIQTYQNDQTYLEHACLHQNEVYVLKGVDTFNDGWSGGKVDVVKVGDHCHFVLIYGCASLQLPLGPASAAHPLSSCVRGSWDIMPSLCVDSVSLLRQTRGCGGRGEWRSAHRRGRPPFLALADVSKLRARRSAPAGTGGAGLMCRSCNLKSAGDCQNIESRKEKKAAQAQSNRSGERTGRPWNSPSTSPSPSRSFFRSRSREPHRLMAATHAELAAAPTSARPSPPALTTTPTYPKRVRNCYACQSPDHLVRDCTDAVKLAAWKANAPPRLARNREQVAALFWALSRNEDTEWAPVELKAEIESLAEMDGEAVESLAALVGCSEQLAVIGAELHNSEEITISEEEG</sequence>
<name>A0AAE0KV81_9CHLO</name>
<protein>
    <recommendedName>
        <fullName evidence="4">CCHC-type domain-containing protein</fullName>
    </recommendedName>
</protein>
<feature type="region of interest" description="Disordered" evidence="1">
    <location>
        <begin position="365"/>
        <end position="406"/>
    </location>
</feature>
<evidence type="ECO:0000256" key="1">
    <source>
        <dbReference type="SAM" id="MobiDB-lite"/>
    </source>
</evidence>
<reference evidence="2 3" key="1">
    <citation type="journal article" date="2015" name="Genome Biol. Evol.">
        <title>Comparative Genomics of a Bacterivorous Green Alga Reveals Evolutionary Causalities and Consequences of Phago-Mixotrophic Mode of Nutrition.</title>
        <authorList>
            <person name="Burns J.A."/>
            <person name="Paasch A."/>
            <person name="Narechania A."/>
            <person name="Kim E."/>
        </authorList>
    </citation>
    <scope>NUCLEOTIDE SEQUENCE [LARGE SCALE GENOMIC DNA]</scope>
    <source>
        <strain evidence="2 3">PLY_AMNH</strain>
    </source>
</reference>
<evidence type="ECO:0000313" key="2">
    <source>
        <dbReference type="EMBL" id="KAK3261739.1"/>
    </source>
</evidence>
<accession>A0AAE0KV81</accession>
<dbReference type="Proteomes" id="UP001190700">
    <property type="component" value="Unassembled WGS sequence"/>
</dbReference>
<gene>
    <name evidence="2" type="ORF">CYMTET_29367</name>
</gene>
<dbReference type="EMBL" id="LGRX02016699">
    <property type="protein sequence ID" value="KAK3261739.1"/>
    <property type="molecule type" value="Genomic_DNA"/>
</dbReference>
<evidence type="ECO:0000313" key="3">
    <source>
        <dbReference type="Proteomes" id="UP001190700"/>
    </source>
</evidence>
<proteinExistence type="predicted"/>
<evidence type="ECO:0008006" key="4">
    <source>
        <dbReference type="Google" id="ProtNLM"/>
    </source>
</evidence>
<feature type="compositionally biased region" description="Low complexity" evidence="1">
    <location>
        <begin position="386"/>
        <end position="403"/>
    </location>
</feature>
<keyword evidence="3" id="KW-1185">Reference proteome</keyword>